<comment type="function">
    <text evidence="20">Component of the membrane attack complex (MAC), a multiprotein complex activated by the complement cascade, which inserts into a target cell membrane and forms a pore, leading to target cell membrane rupture and cell lysis. The MAC is initiated by proteolytic cleavage of C5 into complement C5b in response to the classical, alternative, lectin and GZMK complement pathways. The complement pathways consist in a cascade of proteins that leads to phagocytosis and breakdown of pathogens and signaling that strengthens the adaptive immune system. C7 serves as a membrane anchor. During MAC assembly, associates with C5b and C6 to form the C5b-7 complex, a key lipophilic precursor of the MAC complex, which associates with the outer leaflet and reduces the energy for membrane bending.</text>
</comment>
<keyword evidence="8 23" id="KW-0768">Sushi</keyword>
<dbReference type="SUPFAM" id="SSF82895">
    <property type="entry name" value="TSP-1 type 1 repeat"/>
    <property type="match status" value="2"/>
</dbReference>
<dbReference type="Ensembl" id="ENSEEET00000038403.2">
    <property type="protein sequence ID" value="ENSEEEP00000037962.2"/>
    <property type="gene ID" value="ENSEEEG00000018031.2"/>
</dbReference>
<evidence type="ECO:0000256" key="14">
    <source>
        <dbReference type="ARBA" id="ARBA00023058"/>
    </source>
</evidence>
<keyword evidence="14" id="KW-0473">Membrane attack complex</keyword>
<protein>
    <recommendedName>
        <fullName evidence="19">Complement component C7</fullName>
    </recommendedName>
</protein>
<dbReference type="InterPro" id="IPR003884">
    <property type="entry name" value="FacI_MAC"/>
</dbReference>
<dbReference type="InterPro" id="IPR000884">
    <property type="entry name" value="TSP1_rpt"/>
</dbReference>
<dbReference type="AlphaFoldDB" id="A0A4W4GKA6"/>
<dbReference type="Gene3D" id="4.10.400.10">
    <property type="entry name" value="Low-density Lipoprotein Receptor"/>
    <property type="match status" value="1"/>
</dbReference>
<dbReference type="PROSITE" id="PS50092">
    <property type="entry name" value="TSP1"/>
    <property type="match status" value="2"/>
</dbReference>
<dbReference type="InterPro" id="IPR036383">
    <property type="entry name" value="TSP1_rpt_sf"/>
</dbReference>
<reference evidence="28" key="1">
    <citation type="journal article" date="2014" name="Science">
        <title>Nonhuman genetics. Genomic basis for the convergent evolution of electric organs.</title>
        <authorList>
            <person name="Gallant J.R."/>
            <person name="Traeger L.L."/>
            <person name="Volkening J.D."/>
            <person name="Moffett H."/>
            <person name="Chen P.H."/>
            <person name="Novina C.D."/>
            <person name="Phillips G.N.Jr."/>
            <person name="Anand R."/>
            <person name="Wells G.B."/>
            <person name="Pinch M."/>
            <person name="Guth R."/>
            <person name="Unguez G.A."/>
            <person name="Albert J.S."/>
            <person name="Zakon H.H."/>
            <person name="Samanta M.P."/>
            <person name="Sussman M.R."/>
        </authorList>
    </citation>
    <scope>NUCLEOTIDE SEQUENCE [LARGE SCALE GENOMIC DNA]</scope>
</reference>
<feature type="chain" id="PRO_5044213811" description="Complement component C7" evidence="24">
    <location>
        <begin position="17"/>
        <end position="788"/>
    </location>
</feature>
<evidence type="ECO:0000256" key="5">
    <source>
        <dbReference type="ARBA" id="ARBA00022536"/>
    </source>
</evidence>
<comment type="subcellular location">
    <subcellularLocation>
        <location evidence="2">Secreted</location>
    </subcellularLocation>
    <subcellularLocation>
        <location evidence="1">Target cell membrane</location>
    </subcellularLocation>
</comment>
<evidence type="ECO:0000256" key="17">
    <source>
        <dbReference type="ARBA" id="ARBA00023180"/>
    </source>
</evidence>
<dbReference type="PROSITE" id="PS51412">
    <property type="entry name" value="MACPF_2"/>
    <property type="match status" value="1"/>
</dbReference>
<comment type="subunit">
    <text evidence="21">Monomer or dimer; as a C5b-7 complex it can also form multimeric rosettes. Component of the membrane attack complex (MAC), composed of complement C5b, C6, C7, C8A, C8B, C8G and multiple copies of the pore-forming subunit C9.</text>
</comment>
<feature type="disulfide bond" evidence="23">
    <location>
        <begin position="550"/>
        <end position="577"/>
    </location>
</feature>
<dbReference type="CDD" id="cd00112">
    <property type="entry name" value="LDLa"/>
    <property type="match status" value="1"/>
</dbReference>
<reference evidence="27" key="4">
    <citation type="submission" date="2025-08" db="UniProtKB">
        <authorList>
            <consortium name="Ensembl"/>
        </authorList>
    </citation>
    <scope>IDENTIFICATION</scope>
</reference>
<dbReference type="Gene3D" id="3.30.60.30">
    <property type="match status" value="2"/>
</dbReference>
<evidence type="ECO:0000256" key="20">
    <source>
        <dbReference type="ARBA" id="ARBA00093281"/>
    </source>
</evidence>
<dbReference type="PRINTS" id="PR00764">
    <property type="entry name" value="COMPLEMENTC9"/>
</dbReference>
<dbReference type="InterPro" id="IPR000436">
    <property type="entry name" value="Sushi_SCR_CCP_dom"/>
</dbReference>
<dbReference type="InterPro" id="IPR048825">
    <property type="entry name" value="C7_KAZAL"/>
</dbReference>
<dbReference type="Pfam" id="PF00084">
    <property type="entry name" value="Sushi"/>
    <property type="match status" value="2"/>
</dbReference>
<dbReference type="InterPro" id="IPR036055">
    <property type="entry name" value="LDL_receptor-like_sf"/>
</dbReference>
<evidence type="ECO:0000313" key="28">
    <source>
        <dbReference type="Proteomes" id="UP000314983"/>
    </source>
</evidence>
<dbReference type="SMART" id="SM00457">
    <property type="entry name" value="MACPF"/>
    <property type="match status" value="1"/>
</dbReference>
<evidence type="ECO:0000256" key="24">
    <source>
        <dbReference type="SAM" id="SignalP"/>
    </source>
</evidence>
<evidence type="ECO:0000256" key="21">
    <source>
        <dbReference type="ARBA" id="ARBA00093478"/>
    </source>
</evidence>
<reference evidence="28" key="2">
    <citation type="journal article" date="2017" name="Sci. Adv.">
        <title>A tail of two voltages: Proteomic comparison of the three electric organs of the electric eel.</title>
        <authorList>
            <person name="Traeger L.L."/>
            <person name="Sabat G."/>
            <person name="Barrett-Wilt G.A."/>
            <person name="Wells G.B."/>
            <person name="Sussman M.R."/>
        </authorList>
    </citation>
    <scope>NUCLEOTIDE SEQUENCE [LARGE SCALE GENOMIC DNA]</scope>
</reference>
<dbReference type="SMART" id="SM00032">
    <property type="entry name" value="CCP"/>
    <property type="match status" value="2"/>
</dbReference>
<dbReference type="Gene3D" id="2.10.70.10">
    <property type="entry name" value="Complement Module, domain 1"/>
    <property type="match status" value="2"/>
</dbReference>
<evidence type="ECO:0000256" key="12">
    <source>
        <dbReference type="ARBA" id="ARBA00022859"/>
    </source>
</evidence>
<feature type="domain" description="Sushi" evidence="25">
    <location>
        <begin position="580"/>
        <end position="650"/>
    </location>
</feature>
<dbReference type="InterPro" id="IPR020863">
    <property type="entry name" value="MACPF_CS"/>
</dbReference>
<keyword evidence="15" id="KW-0472">Membrane</keyword>
<keyword evidence="10" id="KW-0677">Repeat</keyword>
<dbReference type="Gene3D" id="2.20.100.10">
    <property type="entry name" value="Thrombospondin type-1 (TSP1) repeat"/>
    <property type="match status" value="2"/>
</dbReference>
<dbReference type="GeneTree" id="ENSGT00940000156804"/>
<comment type="caution">
    <text evidence="23">Lacks conserved residue(s) required for the propagation of feature annotation.</text>
</comment>
<dbReference type="OMA" id="ADDSNCK"/>
<keyword evidence="13" id="KW-0180">Complement pathway</keyword>
<dbReference type="Pfam" id="PF18434">
    <property type="entry name" value="Kazal_3"/>
    <property type="match status" value="1"/>
</dbReference>
<feature type="disulfide bond" evidence="22">
    <location>
        <begin position="76"/>
        <end position="94"/>
    </location>
</feature>
<dbReference type="GO" id="GO:0005576">
    <property type="term" value="C:extracellular region"/>
    <property type="evidence" value="ECO:0007669"/>
    <property type="project" value="UniProtKB-SubCell"/>
</dbReference>
<evidence type="ECO:0000313" key="27">
    <source>
        <dbReference type="Ensembl" id="ENSEEEP00000037962.2"/>
    </source>
</evidence>
<name>A0A4W4GKA6_ELEEL</name>
<evidence type="ECO:0000256" key="13">
    <source>
        <dbReference type="ARBA" id="ARBA00022875"/>
    </source>
</evidence>
<dbReference type="SMART" id="SM00192">
    <property type="entry name" value="LDLa"/>
    <property type="match status" value="1"/>
</dbReference>
<dbReference type="GO" id="GO:0006958">
    <property type="term" value="P:complement activation, classical pathway"/>
    <property type="evidence" value="ECO:0007669"/>
    <property type="project" value="UniProtKB-KW"/>
</dbReference>
<evidence type="ECO:0000259" key="25">
    <source>
        <dbReference type="PROSITE" id="PS50923"/>
    </source>
</evidence>
<feature type="domain" description="MACPF" evidence="26">
    <location>
        <begin position="106"/>
        <end position="408"/>
    </location>
</feature>
<dbReference type="PRINTS" id="PR01705">
    <property type="entry name" value="TSP1REPEAT"/>
</dbReference>
<evidence type="ECO:0000259" key="26">
    <source>
        <dbReference type="PROSITE" id="PS51412"/>
    </source>
</evidence>
<dbReference type="Pfam" id="PF01823">
    <property type="entry name" value="MACPF"/>
    <property type="match status" value="1"/>
</dbReference>
<dbReference type="SMART" id="SM00057">
    <property type="entry name" value="FIMAC"/>
    <property type="match status" value="2"/>
</dbReference>
<proteinExistence type="inferred from homology"/>
<evidence type="ECO:0000256" key="11">
    <source>
        <dbReference type="ARBA" id="ARBA00022852"/>
    </source>
</evidence>
<reference evidence="27" key="3">
    <citation type="submission" date="2020-05" db="EMBL/GenBank/DDBJ databases">
        <title>Electrophorus electricus (electric eel) genome, fEleEle1, primary haplotype.</title>
        <authorList>
            <person name="Myers G."/>
            <person name="Meyer A."/>
            <person name="Fedrigo O."/>
            <person name="Formenti G."/>
            <person name="Rhie A."/>
            <person name="Tracey A."/>
            <person name="Sims Y."/>
            <person name="Jarvis E.D."/>
        </authorList>
    </citation>
    <scope>NUCLEOTIDE SEQUENCE [LARGE SCALE GENOMIC DNA]</scope>
</reference>
<dbReference type="Pfam" id="PF00057">
    <property type="entry name" value="Ldl_recept_a"/>
    <property type="match status" value="1"/>
</dbReference>
<keyword evidence="17" id="KW-0325">Glycoprotein</keyword>
<dbReference type="Pfam" id="PF00090">
    <property type="entry name" value="TSP_1"/>
    <property type="match status" value="2"/>
</dbReference>
<accession>A0A4W4GKA6</accession>
<keyword evidence="12" id="KW-0391">Immunity</keyword>
<evidence type="ECO:0000256" key="7">
    <source>
        <dbReference type="ARBA" id="ARBA00022588"/>
    </source>
</evidence>
<dbReference type="InterPro" id="IPR001862">
    <property type="entry name" value="MAC_perforin"/>
</dbReference>
<keyword evidence="28" id="KW-1185">Reference proteome</keyword>
<reference evidence="27" key="5">
    <citation type="submission" date="2025-09" db="UniProtKB">
        <authorList>
            <consortium name="Ensembl"/>
        </authorList>
    </citation>
    <scope>IDENTIFICATION</scope>
</reference>
<dbReference type="PROSITE" id="PS01209">
    <property type="entry name" value="LDLRA_1"/>
    <property type="match status" value="1"/>
</dbReference>
<keyword evidence="6" id="KW-1052">Target cell membrane</keyword>
<dbReference type="PROSITE" id="PS00279">
    <property type="entry name" value="MACPF_1"/>
    <property type="match status" value="1"/>
</dbReference>
<evidence type="ECO:0000256" key="19">
    <source>
        <dbReference type="ARBA" id="ARBA00073222"/>
    </source>
</evidence>
<dbReference type="InterPro" id="IPR023415">
    <property type="entry name" value="LDLR_class-A_CS"/>
</dbReference>
<dbReference type="CDD" id="cd00033">
    <property type="entry name" value="CCP"/>
    <property type="match status" value="1"/>
</dbReference>
<dbReference type="SUPFAM" id="SSF57424">
    <property type="entry name" value="LDL receptor-like module"/>
    <property type="match status" value="1"/>
</dbReference>
<comment type="similarity">
    <text evidence="3">Belongs to the complement C6/C7/C8/C9 family.</text>
</comment>
<dbReference type="PANTHER" id="PTHR45742">
    <property type="entry name" value="COMPLEMENT COMPONENT C6"/>
    <property type="match status" value="1"/>
</dbReference>
<organism evidence="27 28">
    <name type="scientific">Electrophorus electricus</name>
    <name type="common">Electric eel</name>
    <name type="synonym">Gymnotus electricus</name>
    <dbReference type="NCBI Taxonomy" id="8005"/>
    <lineage>
        <taxon>Eukaryota</taxon>
        <taxon>Metazoa</taxon>
        <taxon>Chordata</taxon>
        <taxon>Craniata</taxon>
        <taxon>Vertebrata</taxon>
        <taxon>Euteleostomi</taxon>
        <taxon>Actinopterygii</taxon>
        <taxon>Neopterygii</taxon>
        <taxon>Teleostei</taxon>
        <taxon>Ostariophysi</taxon>
        <taxon>Gymnotiformes</taxon>
        <taxon>Gymnotoidei</taxon>
        <taxon>Gymnotidae</taxon>
        <taxon>Electrophorus</taxon>
    </lineage>
</organism>
<evidence type="ECO:0000256" key="10">
    <source>
        <dbReference type="ARBA" id="ARBA00022737"/>
    </source>
</evidence>
<evidence type="ECO:0000256" key="2">
    <source>
        <dbReference type="ARBA" id="ARBA00004613"/>
    </source>
</evidence>
<dbReference type="GO" id="GO:0005579">
    <property type="term" value="C:membrane attack complex"/>
    <property type="evidence" value="ECO:0007669"/>
    <property type="project" value="UniProtKB-KW"/>
</dbReference>
<sequence length="788" mass="87419">FCLSLTLSLPVDCVWVEWSSWSPCDPCSNTQTQIRSMKVYSQFGGQPCSGMSLRTQACRSTQGCPLEDGCGDRFRCQSGQCISWTLVCNGDQDCEEDGSDEHHCNSEGVCDLQKPPPQIELTGLGFDAVTKRFRGTVINTKSFGGQCQKTFSGDHQDFYRLPQSVLTYTFQVKSKNDFTSEFYESSWHYMKKIENRETTQGTTSGHNHFTSNEDLNTMKSKQFVEISSDVEVAQFQNQPPGYLPLSEAFWKVLSSLPVVYNYAAYRTVLERFGTHYLSEGTLGGRFQALLHFSQDMESRSSKRTQHCSLFIEALSPERVGDQRLIQGRAVGGHAAYIAKLSALDINQGAENMKDFTMWAGSVKDTPIPISQKMRPLYELVKEVPCAGLKKVWLTRALQTYLSEEDSCRCTPCYNNGLAVVRDGVCVCVCKPGTSGSACEEGAPLDEQPGVIHGGWTCWSAWSSCSAGVRNRTRSCSRPTPQHGRGCLGNAVHTTPCEEEELDYLRTMEPHCFDVGVVPSKSCRSPPPLLNGLVRDPRDVYAVGSKIEYSCIVGYQLTGDPMAECTEEETWKKHPMECKRTVCGLPHLPADVSGSPWKVSYKIGESVRLRCPTGTEMDGPEEILCNSGLSWSPEPKHTKSTERPALAQCQPWEQQAKGNCVCRVPHQCRPSLDVCATIKGRTSRLSVCKIRALHCLGHQYSVAEHSACKWPPPSAAVCPRCSLWTTCDEETQTCRCWSLKECLAPDRWIPVCMRLNAESTPTTVSECEVAVRQCQGETPNVVSLQACDA</sequence>
<feature type="signal peptide" evidence="24">
    <location>
        <begin position="1"/>
        <end position="16"/>
    </location>
</feature>
<dbReference type="InterPro" id="IPR040729">
    <property type="entry name" value="Kazal_3"/>
</dbReference>
<evidence type="ECO:0000256" key="23">
    <source>
        <dbReference type="PROSITE-ProRule" id="PRU00302"/>
    </source>
</evidence>
<dbReference type="PROSITE" id="PS50068">
    <property type="entry name" value="LDLRA_2"/>
    <property type="match status" value="1"/>
</dbReference>
<evidence type="ECO:0000256" key="1">
    <source>
        <dbReference type="ARBA" id="ARBA00004175"/>
    </source>
</evidence>
<evidence type="ECO:0000256" key="18">
    <source>
        <dbReference type="ARBA" id="ARBA00023298"/>
    </source>
</evidence>
<keyword evidence="7" id="KW-0399">Innate immunity</keyword>
<dbReference type="GO" id="GO:0045087">
    <property type="term" value="P:innate immune response"/>
    <property type="evidence" value="ECO:0007669"/>
    <property type="project" value="UniProtKB-KW"/>
</dbReference>
<dbReference type="SUPFAM" id="SSF57535">
    <property type="entry name" value="Complement control module/SCR domain"/>
    <property type="match status" value="2"/>
</dbReference>
<dbReference type="STRING" id="8005.ENSEEEP00000037962"/>
<keyword evidence="11" id="KW-0204">Cytolysis</keyword>
<dbReference type="Pfam" id="PF21330">
    <property type="entry name" value="Kazal_C7"/>
    <property type="match status" value="1"/>
</dbReference>
<keyword evidence="5" id="KW-0245">EGF-like domain</keyword>
<keyword evidence="18" id="KW-1053">Target membrane</keyword>
<keyword evidence="4" id="KW-0964">Secreted</keyword>
<evidence type="ECO:0000256" key="16">
    <source>
        <dbReference type="ARBA" id="ARBA00023157"/>
    </source>
</evidence>
<evidence type="ECO:0000256" key="8">
    <source>
        <dbReference type="ARBA" id="ARBA00022659"/>
    </source>
</evidence>
<dbReference type="SMART" id="SM00209">
    <property type="entry name" value="TSP1"/>
    <property type="match status" value="2"/>
</dbReference>
<dbReference type="GO" id="GO:0031640">
    <property type="term" value="P:killing of cells of another organism"/>
    <property type="evidence" value="ECO:0007669"/>
    <property type="project" value="UniProtKB-KW"/>
</dbReference>
<keyword evidence="9 24" id="KW-0732">Signal</keyword>
<dbReference type="Proteomes" id="UP000314983">
    <property type="component" value="Chromosome 18"/>
</dbReference>
<evidence type="ECO:0000256" key="6">
    <source>
        <dbReference type="ARBA" id="ARBA00022537"/>
    </source>
</evidence>
<evidence type="ECO:0000256" key="15">
    <source>
        <dbReference type="ARBA" id="ARBA00023136"/>
    </source>
</evidence>
<evidence type="ECO:0000256" key="3">
    <source>
        <dbReference type="ARBA" id="ARBA00009214"/>
    </source>
</evidence>
<dbReference type="GO" id="GO:0044218">
    <property type="term" value="C:other organism cell membrane"/>
    <property type="evidence" value="ECO:0007669"/>
    <property type="project" value="UniProtKB-KW"/>
</dbReference>
<evidence type="ECO:0000256" key="9">
    <source>
        <dbReference type="ARBA" id="ARBA00022729"/>
    </source>
</evidence>
<feature type="domain" description="Sushi" evidence="25">
    <location>
        <begin position="520"/>
        <end position="579"/>
    </location>
</feature>
<keyword evidence="16 23" id="KW-1015">Disulfide bond</keyword>
<dbReference type="InterPro" id="IPR002172">
    <property type="entry name" value="LDrepeatLR_classA_rpt"/>
</dbReference>
<dbReference type="PANTHER" id="PTHR45742:SF2">
    <property type="entry name" value="COMPLEMENT COMPONENT C7"/>
    <property type="match status" value="1"/>
</dbReference>
<dbReference type="InterPro" id="IPR020864">
    <property type="entry name" value="MACPF"/>
</dbReference>
<dbReference type="PROSITE" id="PS50923">
    <property type="entry name" value="SUSHI"/>
    <property type="match status" value="2"/>
</dbReference>
<dbReference type="InterPro" id="IPR035976">
    <property type="entry name" value="Sushi/SCR/CCP_sf"/>
</dbReference>
<evidence type="ECO:0000256" key="4">
    <source>
        <dbReference type="ARBA" id="ARBA00022525"/>
    </source>
</evidence>
<gene>
    <name evidence="27" type="primary">c7a</name>
</gene>
<evidence type="ECO:0000256" key="22">
    <source>
        <dbReference type="PROSITE-ProRule" id="PRU00124"/>
    </source>
</evidence>